<dbReference type="SUPFAM" id="SSF46785">
    <property type="entry name" value="Winged helix' DNA-binding domain"/>
    <property type="match status" value="1"/>
</dbReference>
<feature type="domain" description="HTH gntR-type" evidence="4">
    <location>
        <begin position="11"/>
        <end position="79"/>
    </location>
</feature>
<evidence type="ECO:0000256" key="3">
    <source>
        <dbReference type="ARBA" id="ARBA00023163"/>
    </source>
</evidence>
<dbReference type="EMBL" id="DVHF01000004">
    <property type="protein sequence ID" value="HIR56084.1"/>
    <property type="molecule type" value="Genomic_DNA"/>
</dbReference>
<keyword evidence="3" id="KW-0804">Transcription</keyword>
<dbReference type="Pfam" id="PF00392">
    <property type="entry name" value="GntR"/>
    <property type="match status" value="1"/>
</dbReference>
<keyword evidence="1" id="KW-0805">Transcription regulation</keyword>
<comment type="caution">
    <text evidence="5">The sequence shown here is derived from an EMBL/GenBank/DDBJ whole genome shotgun (WGS) entry which is preliminary data.</text>
</comment>
<dbReference type="GO" id="GO:0003700">
    <property type="term" value="F:DNA-binding transcription factor activity"/>
    <property type="evidence" value="ECO:0007669"/>
    <property type="project" value="InterPro"/>
</dbReference>
<dbReference type="GO" id="GO:0003677">
    <property type="term" value="F:DNA binding"/>
    <property type="evidence" value="ECO:0007669"/>
    <property type="project" value="UniProtKB-KW"/>
</dbReference>
<reference evidence="5" key="2">
    <citation type="journal article" date="2021" name="PeerJ">
        <title>Extensive microbial diversity within the chicken gut microbiome revealed by metagenomics and culture.</title>
        <authorList>
            <person name="Gilroy R."/>
            <person name="Ravi A."/>
            <person name="Getino M."/>
            <person name="Pursley I."/>
            <person name="Horton D.L."/>
            <person name="Alikhan N.F."/>
            <person name="Baker D."/>
            <person name="Gharbi K."/>
            <person name="Hall N."/>
            <person name="Watson M."/>
            <person name="Adriaenssens E.M."/>
            <person name="Foster-Nyarko E."/>
            <person name="Jarju S."/>
            <person name="Secka A."/>
            <person name="Antonio M."/>
            <person name="Oren A."/>
            <person name="Chaudhuri R.R."/>
            <person name="La Ragione R."/>
            <person name="Hildebrand F."/>
            <person name="Pallen M.J."/>
        </authorList>
    </citation>
    <scope>NUCLEOTIDE SEQUENCE</scope>
    <source>
        <strain evidence="5">ChiSjej1B19-7085</strain>
    </source>
</reference>
<dbReference type="Gene3D" id="1.10.10.10">
    <property type="entry name" value="Winged helix-like DNA-binding domain superfamily/Winged helix DNA-binding domain"/>
    <property type="match status" value="1"/>
</dbReference>
<gene>
    <name evidence="5" type="ORF">IAA54_00280</name>
</gene>
<protein>
    <submittedName>
        <fullName evidence="5">GntR family transcriptional regulator</fullName>
    </submittedName>
</protein>
<evidence type="ECO:0000256" key="2">
    <source>
        <dbReference type="ARBA" id="ARBA00023125"/>
    </source>
</evidence>
<dbReference type="CDD" id="cd07377">
    <property type="entry name" value="WHTH_GntR"/>
    <property type="match status" value="1"/>
</dbReference>
<dbReference type="Proteomes" id="UP000886785">
    <property type="component" value="Unassembled WGS sequence"/>
</dbReference>
<keyword evidence="2" id="KW-0238">DNA-binding</keyword>
<evidence type="ECO:0000259" key="4">
    <source>
        <dbReference type="PROSITE" id="PS50949"/>
    </source>
</evidence>
<dbReference type="PROSITE" id="PS50949">
    <property type="entry name" value="HTH_GNTR"/>
    <property type="match status" value="1"/>
</dbReference>
<evidence type="ECO:0000313" key="5">
    <source>
        <dbReference type="EMBL" id="HIR56084.1"/>
    </source>
</evidence>
<accession>A0A9D1DNE0</accession>
<name>A0A9D1DNE0_9FIRM</name>
<proteinExistence type="predicted"/>
<sequence length="124" mass="14328">MDIFISNADGRPIYEQIVRQIKEQILSGKLQEGEMLPSMRLLARELRISVITTKRAYEELEREGFLDTMAGKGCFVARKNLELVREEQLRRAEDGLQKAVDAARIGNISLEELTEMLRTLYREI</sequence>
<reference evidence="5" key="1">
    <citation type="submission" date="2020-10" db="EMBL/GenBank/DDBJ databases">
        <authorList>
            <person name="Gilroy R."/>
        </authorList>
    </citation>
    <scope>NUCLEOTIDE SEQUENCE</scope>
    <source>
        <strain evidence="5">ChiSjej1B19-7085</strain>
    </source>
</reference>
<dbReference type="SMART" id="SM00345">
    <property type="entry name" value="HTH_GNTR"/>
    <property type="match status" value="1"/>
</dbReference>
<dbReference type="AlphaFoldDB" id="A0A9D1DNE0"/>
<dbReference type="InterPro" id="IPR036390">
    <property type="entry name" value="WH_DNA-bd_sf"/>
</dbReference>
<organism evidence="5 6">
    <name type="scientific">Candidatus Gallacutalibacter pullicola</name>
    <dbReference type="NCBI Taxonomy" id="2840830"/>
    <lineage>
        <taxon>Bacteria</taxon>
        <taxon>Bacillati</taxon>
        <taxon>Bacillota</taxon>
        <taxon>Clostridia</taxon>
        <taxon>Eubacteriales</taxon>
        <taxon>Candidatus Gallacutalibacter</taxon>
    </lineage>
</organism>
<dbReference type="PANTHER" id="PTHR38445:SF7">
    <property type="entry name" value="GNTR-FAMILY TRANSCRIPTIONAL REGULATOR"/>
    <property type="match status" value="1"/>
</dbReference>
<dbReference type="InterPro" id="IPR000524">
    <property type="entry name" value="Tscrpt_reg_HTH_GntR"/>
</dbReference>
<dbReference type="PANTHER" id="PTHR38445">
    <property type="entry name" value="HTH-TYPE TRANSCRIPTIONAL REPRESSOR YTRA"/>
    <property type="match status" value="1"/>
</dbReference>
<evidence type="ECO:0000256" key="1">
    <source>
        <dbReference type="ARBA" id="ARBA00023015"/>
    </source>
</evidence>
<dbReference type="InterPro" id="IPR036388">
    <property type="entry name" value="WH-like_DNA-bd_sf"/>
</dbReference>
<evidence type="ECO:0000313" key="6">
    <source>
        <dbReference type="Proteomes" id="UP000886785"/>
    </source>
</evidence>